<dbReference type="InterPro" id="IPR035992">
    <property type="entry name" value="Ricin_B-like_lectins"/>
</dbReference>
<dbReference type="Gene3D" id="2.60.40.1760">
    <property type="entry name" value="glycosyl hydrolase (family 31)"/>
    <property type="match status" value="1"/>
</dbReference>
<dbReference type="Pfam" id="PF17137">
    <property type="entry name" value="DUF5110"/>
    <property type="match status" value="1"/>
</dbReference>
<proteinExistence type="inferred from homology"/>
<comment type="similarity">
    <text evidence="1 2">Belongs to the glycosyl hydrolase 31 family.</text>
</comment>
<reference evidence="5" key="1">
    <citation type="submission" date="2021-10" db="EMBL/GenBank/DDBJ databases">
        <title>Streptomyces nigrumlapis sp.nov.,an antimicrobial producing actinobacterium isolated from Black Gobi rocks.</title>
        <authorList>
            <person name="Wen Y."/>
            <person name="Zhang W."/>
            <person name="Liu X.G."/>
        </authorList>
    </citation>
    <scope>NUCLEOTIDE SEQUENCE</scope>
    <source>
        <strain evidence="5">ST13-2-2</strain>
    </source>
</reference>
<dbReference type="InterPro" id="IPR033403">
    <property type="entry name" value="DUF5110"/>
</dbReference>
<feature type="domain" description="Ricin B lectin" evidence="4">
    <location>
        <begin position="782"/>
        <end position="911"/>
    </location>
</feature>
<dbReference type="Gene3D" id="2.80.10.50">
    <property type="match status" value="1"/>
</dbReference>
<dbReference type="EMBL" id="CP086322">
    <property type="protein sequence ID" value="UQA92061.1"/>
    <property type="molecule type" value="Genomic_DNA"/>
</dbReference>
<keyword evidence="2" id="KW-0326">Glycosidase</keyword>
<dbReference type="InterPro" id="IPR051816">
    <property type="entry name" value="Glycosyl_Hydrolase_31"/>
</dbReference>
<dbReference type="SUPFAM" id="SSF51445">
    <property type="entry name" value="(Trans)glycosidases"/>
    <property type="match status" value="1"/>
</dbReference>
<dbReference type="Pfam" id="PF13802">
    <property type="entry name" value="Gal_mutarotas_2"/>
    <property type="match status" value="1"/>
</dbReference>
<gene>
    <name evidence="5" type="ORF">K9S39_09565</name>
</gene>
<dbReference type="InterPro" id="IPR000322">
    <property type="entry name" value="Glyco_hydro_31_TIM"/>
</dbReference>
<evidence type="ECO:0000313" key="6">
    <source>
        <dbReference type="Proteomes" id="UP000830115"/>
    </source>
</evidence>
<keyword evidence="6" id="KW-1185">Reference proteome</keyword>
<dbReference type="InterPro" id="IPR025887">
    <property type="entry name" value="Glyco_hydro_31_N_dom"/>
</dbReference>
<dbReference type="Pfam" id="PF21365">
    <property type="entry name" value="Glyco_hydro_31_3rd"/>
    <property type="match status" value="1"/>
</dbReference>
<dbReference type="InterPro" id="IPR000772">
    <property type="entry name" value="Ricin_B_lectin"/>
</dbReference>
<keyword evidence="3" id="KW-0732">Signal</keyword>
<feature type="signal peptide" evidence="3">
    <location>
        <begin position="1"/>
        <end position="27"/>
    </location>
</feature>
<dbReference type="SUPFAM" id="SSF50370">
    <property type="entry name" value="Ricin B-like lectins"/>
    <property type="match status" value="1"/>
</dbReference>
<dbReference type="Pfam" id="PF01055">
    <property type="entry name" value="Glyco_hydro_31_2nd"/>
    <property type="match status" value="1"/>
</dbReference>
<dbReference type="Gene3D" id="3.20.20.80">
    <property type="entry name" value="Glycosidases"/>
    <property type="match status" value="1"/>
</dbReference>
<dbReference type="SUPFAM" id="SSF51011">
    <property type="entry name" value="Glycosyl hydrolase domain"/>
    <property type="match status" value="1"/>
</dbReference>
<evidence type="ECO:0000256" key="1">
    <source>
        <dbReference type="ARBA" id="ARBA00007806"/>
    </source>
</evidence>
<evidence type="ECO:0000256" key="2">
    <source>
        <dbReference type="RuleBase" id="RU361185"/>
    </source>
</evidence>
<dbReference type="InterPro" id="IPR013780">
    <property type="entry name" value="Glyco_hydro_b"/>
</dbReference>
<dbReference type="InterPro" id="IPR017853">
    <property type="entry name" value="GH"/>
</dbReference>
<dbReference type="PROSITE" id="PS50231">
    <property type="entry name" value="RICIN_B_LECTIN"/>
    <property type="match status" value="1"/>
</dbReference>
<protein>
    <submittedName>
        <fullName evidence="5">RICIN domain-containing protein</fullName>
    </submittedName>
</protein>
<dbReference type="CDD" id="cd00161">
    <property type="entry name" value="beta-trefoil_Ricin-like"/>
    <property type="match status" value="1"/>
</dbReference>
<organism evidence="5 6">
    <name type="scientific">Streptomyces halobius</name>
    <dbReference type="NCBI Taxonomy" id="2879846"/>
    <lineage>
        <taxon>Bacteria</taxon>
        <taxon>Bacillati</taxon>
        <taxon>Actinomycetota</taxon>
        <taxon>Actinomycetes</taxon>
        <taxon>Kitasatosporales</taxon>
        <taxon>Streptomycetaceae</taxon>
        <taxon>Streptomyces</taxon>
    </lineage>
</organism>
<dbReference type="SMART" id="SM00458">
    <property type="entry name" value="RICIN"/>
    <property type="match status" value="1"/>
</dbReference>
<keyword evidence="2" id="KW-0378">Hydrolase</keyword>
<dbReference type="RefSeq" id="WP_248862890.1">
    <property type="nucleotide sequence ID" value="NZ_CP086322.1"/>
</dbReference>
<dbReference type="InterPro" id="IPR011013">
    <property type="entry name" value="Gal_mutarotase_sf_dom"/>
</dbReference>
<accession>A0ABY4M2S8</accession>
<dbReference type="PANTHER" id="PTHR43863:SF2">
    <property type="entry name" value="MALTASE-GLUCOAMYLASE"/>
    <property type="match status" value="1"/>
</dbReference>
<evidence type="ECO:0000256" key="3">
    <source>
        <dbReference type="SAM" id="SignalP"/>
    </source>
</evidence>
<evidence type="ECO:0000259" key="4">
    <source>
        <dbReference type="SMART" id="SM00458"/>
    </source>
</evidence>
<dbReference type="Proteomes" id="UP000830115">
    <property type="component" value="Chromosome"/>
</dbReference>
<sequence length="913" mass="98819">MNKQTRARLLVSALATALITVVVPVYAGADEPAAGDRLGKATGFTADGDTYTVTAGEAELRIDFHNDDLFRVHLAPDGKFTDPANDDPAKPGAPDADIVVKSDYEGAGSSHTESDDAYVIKTDKATLTVTKSPVTLALADADGTELWREAEPLAWSDAGTVQTLAQGGQEQFFGGGMQNGRFSHRGEKIDITNGEEDGNGRWNDGGNPNAVPFYLSSQGYGVLRNTFAPGSYDFGAPVRTTHQEQRFDAYYFVGDAKQAIDGYTELTGRPLRIPMSALEVGDADCYLHNENRGKRKTLRDSKKVAEGYSSRGIPLGWMLVNDGYGCGYEDLPQTGDMLHGSGSELGLWTESDLTEQEAEVKAGVRVRKTDVKWVGPGYRMALDACEKSRDGIQQHSLDRANVLTLAGWAGTQRCGAMWSGDQHGSWDYIRWQIPTYAGSTMSGQHATTGDIDGIHGGSAQTYVRDLQWKMFLPMTYSMSGWATDAEGKPQDKQPWRYGEPYTAINRKYLKLHERLLPYFDTHMANASNNGVGPTRPLYLNYPDDPNTWGDKAKYEFLAGDDFLVAPVYKDSETRDGIYLPKGRWVDYWTGEVHEGGKTIDGYKAPLDTLPLFVRAGAIVPMFPEGTTDWAEGKQAGRLDLDIYPEGQNSFTLREDDGRTREHASGKSATQKIDVTAPQAGKRGQIKVSVGSLDGEYAGKPAQRRYGLSVHTHAAPSGVFAAGQRLTEVRSKKELDAADSGWWYDGRTGTVQVKTAEVSTGQSLEVTVDGAGSVGGTPTLADGTYTLDSAAGDGRLEAPGDTSNGRLRLGKKSASDHQKWQLTYNGDGTYQVKNAGSGLCADVPRSGRATGTEVNQFPCYKTPNQRWTVTENADGDGLTLKAQHSGLALTATGDGLAQATDAGKEQQRWLAGKS</sequence>
<dbReference type="Gene3D" id="2.60.40.1180">
    <property type="entry name" value="Golgi alpha-mannosidase II"/>
    <property type="match status" value="2"/>
</dbReference>
<feature type="chain" id="PRO_5045267692" evidence="3">
    <location>
        <begin position="28"/>
        <end position="913"/>
    </location>
</feature>
<name>A0ABY4M2S8_9ACTN</name>
<dbReference type="CDD" id="cd14752">
    <property type="entry name" value="GH31_N"/>
    <property type="match status" value="1"/>
</dbReference>
<dbReference type="PANTHER" id="PTHR43863">
    <property type="entry name" value="HYDROLASE, PUTATIVE (AFU_ORTHOLOGUE AFUA_1G03140)-RELATED"/>
    <property type="match status" value="1"/>
</dbReference>
<evidence type="ECO:0000313" key="5">
    <source>
        <dbReference type="EMBL" id="UQA92061.1"/>
    </source>
</evidence>
<dbReference type="SUPFAM" id="SSF74650">
    <property type="entry name" value="Galactose mutarotase-like"/>
    <property type="match status" value="1"/>
</dbReference>
<dbReference type="Pfam" id="PF14200">
    <property type="entry name" value="RicinB_lectin_2"/>
    <property type="match status" value="1"/>
</dbReference>
<dbReference type="InterPro" id="IPR048395">
    <property type="entry name" value="Glyco_hydro_31_C"/>
</dbReference>